<dbReference type="Proteomes" id="UP000316270">
    <property type="component" value="Chromosome 3"/>
</dbReference>
<dbReference type="STRING" id="50376.A0A517L1Q2"/>
<sequence length="923" mass="107436">MEEAPNIGDDEYEYSESALYWKNSCLKINNKPHGREKPTNLRDDACGRCNKSLRHLGVIETLYRENRRGQVIRISPTRRYRLEQGPILCGENELRGVQLQDDSPPDKPYRCDLLCAICYDQFYPATRAVDDIIASNTTRDLVDSIQSDLASIRTSLQQHGDLVVSRWKKKSRVKRLALLEELADLAPFRWAPVHFMNMHKMSRIFRGMKPTDRLDSRQAYEYVQSSIEYDRFVEAHQTTWLSPYLDQETLSEEPLRLLSLLHVRSAYEPEDWVMFDKWHVNLAAQFAVLLPEFNRNCVVMQGPEYGNLVPWDEEKAHSWQIMGYCKARQILVAQKRIMHFLRTMVDVLVGDQSPGDEPKVQSKWQQLVQNNFFSFGTSASIVNSTYLLQPFSPPPTFDPVRSLQIITDRYRVALDELYQIQTDPRYVQRLVEELQSSTYFKCFDKDGTWRLCYREVISNAIQSEWRWRDTLDMCELLVEFHDAWLACPNQETLKDLQFQMHWLWQLCAQGIAHNAVRIDLSLPYQRGFEKNYTGDSHKCVCSTPCLPALHWDDPFGKDNLFWSISCLGHDEFRRLYAQDPCFNLQVLDHVLFKADFKEKNRVGDRLLQKISDIAVMDEVRMSLDFDRLHNHRIEQTMESMPWYLKFRSYLCENWDTEMLMGPCGPLLESLCTKYKFPIGKMDISWLKQASAARDELERLWQVIRTETRKQLEEHEAPQGFIDYQYALMSAGNEYGYLEERQLEESAVHRAMEQAAELRAQLDLEITTTPSQTVWGSDNSDHNVPHKRIRTAAKLAKLTSSDEDYNPQPVEGSASAFQPLPQDEIISIQVDKSNYTLFTDMFPSPGEATKRSFKWNHFVSAMIDAGFIAEQGSGSAVRFSGNLGSISFHKPHPVPIIDPVMLHSMGKRMRKWFGWSRDVFEVRE</sequence>
<dbReference type="OrthoDB" id="2922289at2759"/>
<accession>A0A517L1Q2</accession>
<dbReference type="PANTHER" id="PTHR40788">
    <property type="entry name" value="CLR5 DOMAIN-CONTAINING PROTEIN-RELATED"/>
    <property type="match status" value="1"/>
</dbReference>
<evidence type="ECO:0000313" key="2">
    <source>
        <dbReference type="Proteomes" id="UP000316270"/>
    </source>
</evidence>
<dbReference type="AlphaFoldDB" id="A0A517L1Q2"/>
<organism evidence="1 2">
    <name type="scientific">Venturia effusa</name>
    <dbReference type="NCBI Taxonomy" id="50376"/>
    <lineage>
        <taxon>Eukaryota</taxon>
        <taxon>Fungi</taxon>
        <taxon>Dikarya</taxon>
        <taxon>Ascomycota</taxon>
        <taxon>Pezizomycotina</taxon>
        <taxon>Dothideomycetes</taxon>
        <taxon>Pleosporomycetidae</taxon>
        <taxon>Venturiales</taxon>
        <taxon>Venturiaceae</taxon>
        <taxon>Venturia</taxon>
    </lineage>
</organism>
<name>A0A517L1Q2_9PEZI</name>
<proteinExistence type="predicted"/>
<dbReference type="PANTHER" id="PTHR40788:SF2">
    <property type="entry name" value="CLR5 DOMAIN-CONTAINING PROTEIN"/>
    <property type="match status" value="1"/>
</dbReference>
<gene>
    <name evidence="1" type="ORF">FKW77_007963</name>
</gene>
<protein>
    <submittedName>
        <fullName evidence="1">Uncharacterized protein</fullName>
    </submittedName>
</protein>
<dbReference type="EMBL" id="CP042187">
    <property type="protein sequence ID" value="QDS69564.1"/>
    <property type="molecule type" value="Genomic_DNA"/>
</dbReference>
<reference evidence="1 2" key="1">
    <citation type="submission" date="2019-07" db="EMBL/GenBank/DDBJ databases">
        <title>Finished genome of Venturia effusa.</title>
        <authorList>
            <person name="Young C.A."/>
            <person name="Cox M.P."/>
            <person name="Ganley A.R.D."/>
            <person name="David W.J."/>
        </authorList>
    </citation>
    <scope>NUCLEOTIDE SEQUENCE [LARGE SCALE GENOMIC DNA]</scope>
    <source>
        <strain evidence="2">albino</strain>
    </source>
</reference>
<keyword evidence="2" id="KW-1185">Reference proteome</keyword>
<evidence type="ECO:0000313" key="1">
    <source>
        <dbReference type="EMBL" id="QDS69564.1"/>
    </source>
</evidence>